<dbReference type="RefSeq" id="WP_193911023.1">
    <property type="nucleotide sequence ID" value="NZ_JADEXG010000066.1"/>
</dbReference>
<evidence type="ECO:0000313" key="1">
    <source>
        <dbReference type="EMBL" id="MBE9079755.1"/>
    </source>
</evidence>
<name>A0A8J7ASV1_9CYAN</name>
<dbReference type="Proteomes" id="UP000636505">
    <property type="component" value="Unassembled WGS sequence"/>
</dbReference>
<organism evidence="1 2">
    <name type="scientific">Vasconcelosia minhoensis LEGE 07310</name>
    <dbReference type="NCBI Taxonomy" id="915328"/>
    <lineage>
        <taxon>Bacteria</taxon>
        <taxon>Bacillati</taxon>
        <taxon>Cyanobacteriota</taxon>
        <taxon>Cyanophyceae</taxon>
        <taxon>Nodosilineales</taxon>
        <taxon>Cymatolegaceae</taxon>
        <taxon>Vasconcelosia</taxon>
        <taxon>Vasconcelosia minhoensis</taxon>
    </lineage>
</organism>
<reference evidence="1" key="1">
    <citation type="submission" date="2020-10" db="EMBL/GenBank/DDBJ databases">
        <authorList>
            <person name="Castelo-Branco R."/>
            <person name="Eusebio N."/>
            <person name="Adriana R."/>
            <person name="Vieira A."/>
            <person name="Brugerolle De Fraissinette N."/>
            <person name="Rezende De Castro R."/>
            <person name="Schneider M.P."/>
            <person name="Vasconcelos V."/>
            <person name="Leao P.N."/>
        </authorList>
    </citation>
    <scope>NUCLEOTIDE SEQUENCE</scope>
    <source>
        <strain evidence="1">LEGE 07310</strain>
    </source>
</reference>
<comment type="caution">
    <text evidence="1">The sequence shown here is derived from an EMBL/GenBank/DDBJ whole genome shotgun (WGS) entry which is preliminary data.</text>
</comment>
<keyword evidence="2" id="KW-1185">Reference proteome</keyword>
<dbReference type="PROSITE" id="PS51257">
    <property type="entry name" value="PROKAR_LIPOPROTEIN"/>
    <property type="match status" value="1"/>
</dbReference>
<proteinExistence type="predicted"/>
<dbReference type="EMBL" id="JADEXG010000066">
    <property type="protein sequence ID" value="MBE9079755.1"/>
    <property type="molecule type" value="Genomic_DNA"/>
</dbReference>
<sequence length="106" mass="11519">MARYTNFFITGSSLPEVHQSLVAVLQSCDLTLVYEDSSYIVAKEKPGQVSFGQLATVELLINPPTTQSGAKVDLVVKNEELPLRAENHCHDVFQVVNQAISDAAAT</sequence>
<accession>A0A8J7ASV1</accession>
<evidence type="ECO:0000313" key="2">
    <source>
        <dbReference type="Proteomes" id="UP000636505"/>
    </source>
</evidence>
<dbReference type="AlphaFoldDB" id="A0A8J7ASV1"/>
<protein>
    <submittedName>
        <fullName evidence="1">Uncharacterized protein</fullName>
    </submittedName>
</protein>
<gene>
    <name evidence="1" type="ORF">IQ241_21080</name>
</gene>